<dbReference type="GO" id="GO:0004016">
    <property type="term" value="F:adenylate cyclase activity"/>
    <property type="evidence" value="ECO:0007669"/>
    <property type="project" value="TreeGrafter"/>
</dbReference>
<dbReference type="GO" id="GO:0006355">
    <property type="term" value="P:regulation of DNA-templated transcription"/>
    <property type="evidence" value="ECO:0007669"/>
    <property type="project" value="InterPro"/>
</dbReference>
<dbReference type="SMART" id="SM00421">
    <property type="entry name" value="HTH_LUXR"/>
    <property type="match status" value="1"/>
</dbReference>
<dbReference type="GO" id="GO:0005737">
    <property type="term" value="C:cytoplasm"/>
    <property type="evidence" value="ECO:0007669"/>
    <property type="project" value="TreeGrafter"/>
</dbReference>
<evidence type="ECO:0000256" key="2">
    <source>
        <dbReference type="ARBA" id="ARBA00022840"/>
    </source>
</evidence>
<dbReference type="Pfam" id="PF00196">
    <property type="entry name" value="GerE"/>
    <property type="match status" value="1"/>
</dbReference>
<dbReference type="GO" id="GO:0005524">
    <property type="term" value="F:ATP binding"/>
    <property type="evidence" value="ECO:0007669"/>
    <property type="project" value="UniProtKB-KW"/>
</dbReference>
<reference evidence="5" key="2">
    <citation type="submission" date="2020-09" db="EMBL/GenBank/DDBJ databases">
        <authorList>
            <person name="Sun Q."/>
            <person name="Ohkuma M."/>
        </authorList>
    </citation>
    <scope>NUCLEOTIDE SEQUENCE</scope>
    <source>
        <strain evidence="5">JCM 3302</strain>
    </source>
</reference>
<dbReference type="PRINTS" id="PR00038">
    <property type="entry name" value="HTHLUXR"/>
</dbReference>
<protein>
    <submittedName>
        <fullName evidence="5">Helix-turn-helix transcriptional regulator</fullName>
    </submittedName>
</protein>
<evidence type="ECO:0000313" key="6">
    <source>
        <dbReference type="Proteomes" id="UP000641386"/>
    </source>
</evidence>
<proteinExistence type="predicted"/>
<evidence type="ECO:0000313" key="5">
    <source>
        <dbReference type="EMBL" id="GHF09624.1"/>
    </source>
</evidence>
<evidence type="ECO:0000259" key="4">
    <source>
        <dbReference type="PROSITE" id="PS50043"/>
    </source>
</evidence>
<dbReference type="InterPro" id="IPR027417">
    <property type="entry name" value="P-loop_NTPase"/>
</dbReference>
<dbReference type="EMBL" id="BNBC01000056">
    <property type="protein sequence ID" value="GHF09624.1"/>
    <property type="molecule type" value="Genomic_DNA"/>
</dbReference>
<name>A0A919E3W4_9ACTN</name>
<dbReference type="InterPro" id="IPR011990">
    <property type="entry name" value="TPR-like_helical_dom_sf"/>
</dbReference>
<dbReference type="InterPro" id="IPR016032">
    <property type="entry name" value="Sig_transdc_resp-reg_C-effctor"/>
</dbReference>
<dbReference type="AlphaFoldDB" id="A0A919E3W4"/>
<dbReference type="InterPro" id="IPR036388">
    <property type="entry name" value="WH-like_DNA-bd_sf"/>
</dbReference>
<reference evidence="5" key="1">
    <citation type="journal article" date="2014" name="Int. J. Syst. Evol. Microbiol.">
        <title>Complete genome sequence of Corynebacterium casei LMG S-19264T (=DSM 44701T), isolated from a smear-ripened cheese.</title>
        <authorList>
            <consortium name="US DOE Joint Genome Institute (JGI-PGF)"/>
            <person name="Walter F."/>
            <person name="Albersmeier A."/>
            <person name="Kalinowski J."/>
            <person name="Ruckert C."/>
        </authorList>
    </citation>
    <scope>NUCLEOTIDE SEQUENCE</scope>
    <source>
        <strain evidence="5">JCM 3302</strain>
    </source>
</reference>
<evidence type="ECO:0000256" key="1">
    <source>
        <dbReference type="ARBA" id="ARBA00022741"/>
    </source>
</evidence>
<gene>
    <name evidence="5" type="ORF">GCM10014715_76770</name>
</gene>
<feature type="region of interest" description="Disordered" evidence="3">
    <location>
        <begin position="824"/>
        <end position="846"/>
    </location>
</feature>
<dbReference type="CDD" id="cd06170">
    <property type="entry name" value="LuxR_C_like"/>
    <property type="match status" value="1"/>
</dbReference>
<dbReference type="SUPFAM" id="SSF46894">
    <property type="entry name" value="C-terminal effector domain of the bipartite response regulators"/>
    <property type="match status" value="1"/>
</dbReference>
<dbReference type="Gene3D" id="1.25.40.10">
    <property type="entry name" value="Tetratricopeptide repeat domain"/>
    <property type="match status" value="1"/>
</dbReference>
<dbReference type="InterPro" id="IPR041664">
    <property type="entry name" value="AAA_16"/>
</dbReference>
<dbReference type="Proteomes" id="UP000641386">
    <property type="component" value="Unassembled WGS sequence"/>
</dbReference>
<sequence>MVFEGAPGSGKTRLLEEAHALAENRAVRIFAGGGDPEGQAVPLRPVLRAFASENDPLLDVRVLTELAELPNQVYWILQEIQERLELAALAAPLLVTVDDVQWCDETTLLALRNLPERLAAYPIVWLLAVRGSAAEGPVRTTVARLTRTGAERVRLGPLGADAVKGIARDVLGGEPGPELLDVAAQAEGRPLLLRELFEGLRDEGAVAVRAGRVTLTAEGVPERFQASVRRRLSQLPADAREVVQVASVLGRTLSAELIADLLDLPPGALVRPVQEALAAELLVDQDGWLAFPHDLIREAVANGLPPARRRRLQRRAVDLRLARGVPVADVAVLLSESSEPGDRDAVLLLRQAAAELAFRAPAAAAELSSQALQLLPEDDDGRPALVAETVSLLWHGGDAVRASALAESAFVELDSLAPETEARLRLELTGLASQHSFTEAIRQGRLGVAVQSAPPGLRALSLGSLALNLTRGGTLDEAEEVAEQAFVLGQAAGQAAAQAVALTSRSIVAFMRADWRRAYELIDRATVLADRADPAELPYGPLVWRMHLDSCSGDSAASVEAANAGIRLAKRFGQAATLYFWSMMRARAYLEDGRLEEARAETEGAEAMAEELGPGNFADATVRYVLGVVAVHHGDRRAVRKAAREAALMIENESAFIQRIGTWLAAQIAEWEGDSKRALELMPRSTELFDTVHPRCSVPFDPVDQAAFVRIALRAGDLERAAEVADVAQRRAELSPGFPALTAAAAHTRGLLHEDAAFLVHATELYQGSGRCLAVASAHEDAGRALLRDGGRQAGTEHLEQALRVYEEVGAEWDAARVRRRLRPAGTGPAASASRGRRRMSGWNSLSPGERRVARLVAEGATNREVAEKLFLSPHTVSTYIRRSFKKLGISSRVELVGIILSQEADGGIAP</sequence>
<accession>A0A919E3W4</accession>
<dbReference type="SUPFAM" id="SSF52540">
    <property type="entry name" value="P-loop containing nucleoside triphosphate hydrolases"/>
    <property type="match status" value="1"/>
</dbReference>
<dbReference type="PROSITE" id="PS50043">
    <property type="entry name" value="HTH_LUXR_2"/>
    <property type="match status" value="1"/>
</dbReference>
<feature type="domain" description="HTH luxR-type" evidence="4">
    <location>
        <begin position="839"/>
        <end position="904"/>
    </location>
</feature>
<dbReference type="PANTHER" id="PTHR16305:SF35">
    <property type="entry name" value="TRANSCRIPTIONAL ACTIVATOR DOMAIN"/>
    <property type="match status" value="1"/>
</dbReference>
<comment type="caution">
    <text evidence="5">The sequence shown here is derived from an EMBL/GenBank/DDBJ whole genome shotgun (WGS) entry which is preliminary data.</text>
</comment>
<organism evidence="5 6">
    <name type="scientific">Streptomyces spiralis</name>
    <dbReference type="NCBI Taxonomy" id="66376"/>
    <lineage>
        <taxon>Bacteria</taxon>
        <taxon>Bacillati</taxon>
        <taxon>Actinomycetota</taxon>
        <taxon>Actinomycetes</taxon>
        <taxon>Kitasatosporales</taxon>
        <taxon>Streptomycetaceae</taxon>
        <taxon>Streptomyces</taxon>
    </lineage>
</organism>
<keyword evidence="1" id="KW-0547">Nucleotide-binding</keyword>
<dbReference type="PROSITE" id="PS00622">
    <property type="entry name" value="HTH_LUXR_1"/>
    <property type="match status" value="1"/>
</dbReference>
<dbReference type="GO" id="GO:0003677">
    <property type="term" value="F:DNA binding"/>
    <property type="evidence" value="ECO:0007669"/>
    <property type="project" value="InterPro"/>
</dbReference>
<dbReference type="Gene3D" id="1.10.10.10">
    <property type="entry name" value="Winged helix-like DNA-binding domain superfamily/Winged helix DNA-binding domain"/>
    <property type="match status" value="1"/>
</dbReference>
<feature type="compositionally biased region" description="Low complexity" evidence="3">
    <location>
        <begin position="824"/>
        <end position="834"/>
    </location>
</feature>
<dbReference type="PANTHER" id="PTHR16305">
    <property type="entry name" value="TESTICULAR SOLUBLE ADENYLYL CYCLASE"/>
    <property type="match status" value="1"/>
</dbReference>
<dbReference type="InterPro" id="IPR000792">
    <property type="entry name" value="Tscrpt_reg_LuxR_C"/>
</dbReference>
<keyword evidence="2" id="KW-0067">ATP-binding</keyword>
<evidence type="ECO:0000256" key="3">
    <source>
        <dbReference type="SAM" id="MobiDB-lite"/>
    </source>
</evidence>
<keyword evidence="6" id="KW-1185">Reference proteome</keyword>
<dbReference type="Pfam" id="PF13191">
    <property type="entry name" value="AAA_16"/>
    <property type="match status" value="1"/>
</dbReference>